<dbReference type="GO" id="GO:0015293">
    <property type="term" value="F:symporter activity"/>
    <property type="evidence" value="ECO:0007669"/>
    <property type="project" value="TreeGrafter"/>
</dbReference>
<feature type="transmembrane region" description="Helical" evidence="7">
    <location>
        <begin position="93"/>
        <end position="111"/>
    </location>
</feature>
<keyword evidence="7" id="KW-0472">Membrane</keyword>
<feature type="transmembrane region" description="Helical" evidence="7">
    <location>
        <begin position="12"/>
        <end position="31"/>
    </location>
</feature>
<evidence type="ECO:0000313" key="8">
    <source>
        <dbReference type="EnsemblMetazoa" id="GAUT046735-PA"/>
    </source>
</evidence>
<dbReference type="InterPro" id="IPR038377">
    <property type="entry name" value="Na/Glc_symporter_sf"/>
</dbReference>
<name>A0A1A9VT76_GLOAU</name>
<keyword evidence="7" id="KW-1133">Transmembrane helix</keyword>
<feature type="transmembrane region" description="Helical" evidence="7">
    <location>
        <begin position="132"/>
        <end position="157"/>
    </location>
</feature>
<keyword evidence="2" id="KW-0813">Transport</keyword>
<keyword evidence="9" id="KW-1185">Reference proteome</keyword>
<dbReference type="GO" id="GO:0005886">
    <property type="term" value="C:plasma membrane"/>
    <property type="evidence" value="ECO:0007669"/>
    <property type="project" value="UniProtKB-SubCell"/>
</dbReference>
<dbReference type="VEuPathDB" id="VectorBase:GAUT046735"/>
<dbReference type="PANTHER" id="PTHR42985:SF41">
    <property type="entry name" value="GH19970P-RELATED"/>
    <property type="match status" value="1"/>
</dbReference>
<accession>A0A1A9VT76</accession>
<dbReference type="GO" id="GO:0006814">
    <property type="term" value="P:sodium ion transport"/>
    <property type="evidence" value="ECO:0007669"/>
    <property type="project" value="UniProtKB-KW"/>
</dbReference>
<protein>
    <submittedName>
        <fullName evidence="8">Uncharacterized protein</fullName>
    </submittedName>
</protein>
<proteinExistence type="predicted"/>
<dbReference type="Proteomes" id="UP000078200">
    <property type="component" value="Unassembled WGS sequence"/>
</dbReference>
<keyword evidence="4" id="KW-0915">Sodium</keyword>
<dbReference type="Gene3D" id="1.20.1730.10">
    <property type="entry name" value="Sodium/glucose cotransporter"/>
    <property type="match status" value="1"/>
</dbReference>
<evidence type="ECO:0000256" key="3">
    <source>
        <dbReference type="ARBA" id="ARBA00022475"/>
    </source>
</evidence>
<dbReference type="InterPro" id="IPR051163">
    <property type="entry name" value="Sodium:Solute_Symporter_SSF"/>
</dbReference>
<keyword evidence="7" id="KW-0812">Transmembrane</keyword>
<dbReference type="EnsemblMetazoa" id="GAUT046735-RA">
    <property type="protein sequence ID" value="GAUT046735-PA"/>
    <property type="gene ID" value="GAUT046735"/>
</dbReference>
<evidence type="ECO:0000256" key="2">
    <source>
        <dbReference type="ARBA" id="ARBA00022448"/>
    </source>
</evidence>
<dbReference type="AlphaFoldDB" id="A0A1A9VT76"/>
<evidence type="ECO:0000256" key="5">
    <source>
        <dbReference type="ARBA" id="ARBA00023065"/>
    </source>
</evidence>
<evidence type="ECO:0000256" key="7">
    <source>
        <dbReference type="SAM" id="Phobius"/>
    </source>
</evidence>
<sequence length="192" mass="21268">MSRLHILSVTGVNVHVISTVICIICVIYTILVGGIKAVVRTGAWQILVMFVMVVATIGCFKAGSIGDVFQTASDGGGLIFAEVNPSMYQLQTLWGAFLIRGFFYWTSFNAVNQTTVRRFISLPSLRKAQWSIFIFTIGIIALISVCCFAGLLVYQFYTKRDPVSAGLITARMQYKSKILAIKCIRKLTIYSD</sequence>
<organism evidence="8 9">
    <name type="scientific">Glossina austeni</name>
    <name type="common">Savannah tsetse fly</name>
    <dbReference type="NCBI Taxonomy" id="7395"/>
    <lineage>
        <taxon>Eukaryota</taxon>
        <taxon>Metazoa</taxon>
        <taxon>Ecdysozoa</taxon>
        <taxon>Arthropoda</taxon>
        <taxon>Hexapoda</taxon>
        <taxon>Insecta</taxon>
        <taxon>Pterygota</taxon>
        <taxon>Neoptera</taxon>
        <taxon>Endopterygota</taxon>
        <taxon>Diptera</taxon>
        <taxon>Brachycera</taxon>
        <taxon>Muscomorpha</taxon>
        <taxon>Hippoboscoidea</taxon>
        <taxon>Glossinidae</taxon>
        <taxon>Glossina</taxon>
    </lineage>
</organism>
<keyword evidence="5" id="KW-0406">Ion transport</keyword>
<evidence type="ECO:0000256" key="4">
    <source>
        <dbReference type="ARBA" id="ARBA00023053"/>
    </source>
</evidence>
<dbReference type="STRING" id="7395.A0A1A9VT76"/>
<evidence type="ECO:0000313" key="9">
    <source>
        <dbReference type="Proteomes" id="UP000078200"/>
    </source>
</evidence>
<reference evidence="8" key="1">
    <citation type="submission" date="2020-05" db="UniProtKB">
        <authorList>
            <consortium name="EnsemblMetazoa"/>
        </authorList>
    </citation>
    <scope>IDENTIFICATION</scope>
    <source>
        <strain evidence="8">TTRI</strain>
    </source>
</reference>
<comment type="subcellular location">
    <subcellularLocation>
        <location evidence="1">Cell membrane</location>
        <topology evidence="1">Multi-pass membrane protein</topology>
    </subcellularLocation>
</comment>
<evidence type="ECO:0000256" key="1">
    <source>
        <dbReference type="ARBA" id="ARBA00004651"/>
    </source>
</evidence>
<dbReference type="PANTHER" id="PTHR42985">
    <property type="entry name" value="SODIUM-COUPLED MONOCARBOXYLATE TRANSPORTER"/>
    <property type="match status" value="1"/>
</dbReference>
<evidence type="ECO:0000256" key="6">
    <source>
        <dbReference type="ARBA" id="ARBA00023201"/>
    </source>
</evidence>
<keyword evidence="3" id="KW-1003">Cell membrane</keyword>
<feature type="transmembrane region" description="Helical" evidence="7">
    <location>
        <begin position="43"/>
        <end position="63"/>
    </location>
</feature>
<keyword evidence="6" id="KW-0739">Sodium transport</keyword>